<dbReference type="EMBL" id="WJHE01001496">
    <property type="protein sequence ID" value="MST35180.1"/>
    <property type="molecule type" value="Genomic_DNA"/>
</dbReference>
<gene>
    <name evidence="2" type="ORF">GHK86_20910</name>
</gene>
<evidence type="ECO:0000313" key="3">
    <source>
        <dbReference type="Proteomes" id="UP000437736"/>
    </source>
</evidence>
<feature type="region of interest" description="Disordered" evidence="1">
    <location>
        <begin position="88"/>
        <end position="110"/>
    </location>
</feature>
<name>A0ABW9QZX1_9ACTN</name>
<evidence type="ECO:0008006" key="4">
    <source>
        <dbReference type="Google" id="ProtNLM"/>
    </source>
</evidence>
<comment type="caution">
    <text evidence="2">The sequence shown here is derived from an EMBL/GenBank/DDBJ whole genome shotgun (WGS) entry which is preliminary data.</text>
</comment>
<proteinExistence type="predicted"/>
<keyword evidence="3" id="KW-1185">Reference proteome</keyword>
<feature type="non-terminal residue" evidence="2">
    <location>
        <position position="110"/>
    </location>
</feature>
<evidence type="ECO:0000313" key="2">
    <source>
        <dbReference type="EMBL" id="MST35180.1"/>
    </source>
</evidence>
<accession>A0ABW9QZX1</accession>
<protein>
    <recommendedName>
        <fullName evidence="4">DUF4286 family protein</fullName>
    </recommendedName>
</protein>
<evidence type="ECO:0000256" key="1">
    <source>
        <dbReference type="SAM" id="MobiDB-lite"/>
    </source>
</evidence>
<organism evidence="2 3">
    <name type="scientific">Acidiferrimicrobium australe</name>
    <dbReference type="NCBI Taxonomy" id="2664430"/>
    <lineage>
        <taxon>Bacteria</taxon>
        <taxon>Bacillati</taxon>
        <taxon>Actinomycetota</taxon>
        <taxon>Acidimicrobiia</taxon>
        <taxon>Acidimicrobiales</taxon>
        <taxon>Acidimicrobiaceae</taxon>
        <taxon>Acidiferrimicrobium</taxon>
    </lineage>
</organism>
<dbReference type="Proteomes" id="UP000437736">
    <property type="component" value="Unassembled WGS sequence"/>
</dbReference>
<sequence>MALWYSVEVFDGATSALGWAEAWTDSLIGAALGCGASDWTWHSHPWGVVLEVAFGDEAAWEAFRANPTVAAALDAVPDPLTGLIVYRGRGGSAGATSPRRPRPLVGSGSA</sequence>
<reference evidence="2 3" key="1">
    <citation type="submission" date="2019-11" db="EMBL/GenBank/DDBJ databases">
        <title>Acidiferrimicrobium australis gen. nov., sp. nov., an acidophilic and obligately heterotrophic, member of the Actinobacteria that catalyses dissimilatory oxido- reduction of iron isolated from metal-rich acidic water in Chile.</title>
        <authorList>
            <person name="Gonzalez D."/>
            <person name="Huber K."/>
            <person name="Hedrich S."/>
            <person name="Rojas-Villalobos C."/>
            <person name="Quatrini R."/>
            <person name="Dinamarca M.A."/>
            <person name="Schwarz A."/>
            <person name="Canales C."/>
            <person name="Nancucheo I."/>
        </authorList>
    </citation>
    <scope>NUCLEOTIDE SEQUENCE [LARGE SCALE GENOMIC DNA]</scope>
    <source>
        <strain evidence="2 3">USS-CCA1</strain>
    </source>
</reference>